<comment type="caution">
    <text evidence="1">The sequence shown here is derived from an EMBL/GenBank/DDBJ whole genome shotgun (WGS) entry which is preliminary data.</text>
</comment>
<dbReference type="Proteomes" id="UP000828390">
    <property type="component" value="Unassembled WGS sequence"/>
</dbReference>
<name>A0A9D4F0B7_DREPO</name>
<accession>A0A9D4F0B7</accession>
<dbReference type="AlphaFoldDB" id="A0A9D4F0B7"/>
<organism evidence="1 2">
    <name type="scientific">Dreissena polymorpha</name>
    <name type="common">Zebra mussel</name>
    <name type="synonym">Mytilus polymorpha</name>
    <dbReference type="NCBI Taxonomy" id="45954"/>
    <lineage>
        <taxon>Eukaryota</taxon>
        <taxon>Metazoa</taxon>
        <taxon>Spiralia</taxon>
        <taxon>Lophotrochozoa</taxon>
        <taxon>Mollusca</taxon>
        <taxon>Bivalvia</taxon>
        <taxon>Autobranchia</taxon>
        <taxon>Heteroconchia</taxon>
        <taxon>Euheterodonta</taxon>
        <taxon>Imparidentia</taxon>
        <taxon>Neoheterodontei</taxon>
        <taxon>Myida</taxon>
        <taxon>Dreissenoidea</taxon>
        <taxon>Dreissenidae</taxon>
        <taxon>Dreissena</taxon>
    </lineage>
</organism>
<protein>
    <submittedName>
        <fullName evidence="1">Uncharacterized protein</fullName>
    </submittedName>
</protein>
<reference evidence="1" key="1">
    <citation type="journal article" date="2019" name="bioRxiv">
        <title>The Genome of the Zebra Mussel, Dreissena polymorpha: A Resource for Invasive Species Research.</title>
        <authorList>
            <person name="McCartney M.A."/>
            <person name="Auch B."/>
            <person name="Kono T."/>
            <person name="Mallez S."/>
            <person name="Zhang Y."/>
            <person name="Obille A."/>
            <person name="Becker A."/>
            <person name="Abrahante J.E."/>
            <person name="Garbe J."/>
            <person name="Badalamenti J.P."/>
            <person name="Herman A."/>
            <person name="Mangelson H."/>
            <person name="Liachko I."/>
            <person name="Sullivan S."/>
            <person name="Sone E.D."/>
            <person name="Koren S."/>
            <person name="Silverstein K.A.T."/>
            <person name="Beckman K.B."/>
            <person name="Gohl D.M."/>
        </authorList>
    </citation>
    <scope>NUCLEOTIDE SEQUENCE</scope>
    <source>
        <strain evidence="1">Duluth1</strain>
        <tissue evidence="1">Whole animal</tissue>
    </source>
</reference>
<gene>
    <name evidence="1" type="ORF">DPMN_168269</name>
</gene>
<evidence type="ECO:0000313" key="2">
    <source>
        <dbReference type="Proteomes" id="UP000828390"/>
    </source>
</evidence>
<keyword evidence="2" id="KW-1185">Reference proteome</keyword>
<sequence length="65" mass="7405">MTFGRGLPKHRSCGRRSARKWMTKYGTKLKNTVAVIANIIIAIRVSQDFLSFAEDCINIRYGNND</sequence>
<proteinExistence type="predicted"/>
<reference evidence="1" key="2">
    <citation type="submission" date="2020-11" db="EMBL/GenBank/DDBJ databases">
        <authorList>
            <person name="McCartney M.A."/>
            <person name="Auch B."/>
            <person name="Kono T."/>
            <person name="Mallez S."/>
            <person name="Becker A."/>
            <person name="Gohl D.M."/>
            <person name="Silverstein K.A.T."/>
            <person name="Koren S."/>
            <person name="Bechman K.B."/>
            <person name="Herman A."/>
            <person name="Abrahante J.E."/>
            <person name="Garbe J."/>
        </authorList>
    </citation>
    <scope>NUCLEOTIDE SEQUENCE</scope>
    <source>
        <strain evidence="1">Duluth1</strain>
        <tissue evidence="1">Whole animal</tissue>
    </source>
</reference>
<evidence type="ECO:0000313" key="1">
    <source>
        <dbReference type="EMBL" id="KAH3790074.1"/>
    </source>
</evidence>
<feature type="non-terminal residue" evidence="1">
    <location>
        <position position="65"/>
    </location>
</feature>
<dbReference type="EMBL" id="JAIWYP010000008">
    <property type="protein sequence ID" value="KAH3790074.1"/>
    <property type="molecule type" value="Genomic_DNA"/>
</dbReference>